<dbReference type="RefSeq" id="WP_378038397.1">
    <property type="nucleotide sequence ID" value="NZ_JBHSIV010000030.1"/>
</dbReference>
<accession>A0ABV9YQR3</accession>
<evidence type="ECO:0000256" key="2">
    <source>
        <dbReference type="ARBA" id="ARBA00022448"/>
    </source>
</evidence>
<evidence type="ECO:0000256" key="4">
    <source>
        <dbReference type="ARBA" id="ARBA00022692"/>
    </source>
</evidence>
<evidence type="ECO:0000256" key="1">
    <source>
        <dbReference type="ARBA" id="ARBA00004651"/>
    </source>
</evidence>
<feature type="transmembrane region" description="Helical" evidence="7">
    <location>
        <begin position="399"/>
        <end position="417"/>
    </location>
</feature>
<dbReference type="InterPro" id="IPR020846">
    <property type="entry name" value="MFS_dom"/>
</dbReference>
<keyword evidence="6 7" id="KW-0472">Membrane</keyword>
<proteinExistence type="predicted"/>
<dbReference type="PANTHER" id="PTHR43045:SF1">
    <property type="entry name" value="SHIKIMATE TRANSPORTER"/>
    <property type="match status" value="1"/>
</dbReference>
<feature type="transmembrane region" description="Helical" evidence="7">
    <location>
        <begin position="306"/>
        <end position="324"/>
    </location>
</feature>
<comment type="subcellular location">
    <subcellularLocation>
        <location evidence="1">Cell membrane</location>
        <topology evidence="1">Multi-pass membrane protein</topology>
    </subcellularLocation>
</comment>
<protein>
    <submittedName>
        <fullName evidence="9">MFS transporter</fullName>
    </submittedName>
</protein>
<feature type="transmembrane region" description="Helical" evidence="7">
    <location>
        <begin position="116"/>
        <end position="141"/>
    </location>
</feature>
<feature type="transmembrane region" description="Helical" evidence="7">
    <location>
        <begin position="12"/>
        <end position="39"/>
    </location>
</feature>
<dbReference type="InterPro" id="IPR011701">
    <property type="entry name" value="MFS"/>
</dbReference>
<dbReference type="CDD" id="cd17369">
    <property type="entry name" value="MFS_ShiA_like"/>
    <property type="match status" value="1"/>
</dbReference>
<evidence type="ECO:0000259" key="8">
    <source>
        <dbReference type="PROSITE" id="PS50850"/>
    </source>
</evidence>
<sequence>MVTGPALRVPRKVAAASLVGTTIEWFDFFIYGTAAALVFNKVFFPSVDPALGTVAALGTFAAGFVARPLGGAFFAHFGDRVGRKPMLVYSLLLMGAATVGIGLLPGYATLGVAAPVLLVVLRFCQGFGVGGEWGGAALMAVENAPDHRRGFYGAWPQVGVPLGLVLGTGSFLVLDLTVAEADFQAWGWRIPFLASAVLIGVGMWIRLTVAESPVFRADQERRAVSRMPVLDVLRRYPKVILLAAGSFLATNATFYVSSVWLVSYATTELGYERSTILGANTFLSAADIPMILLLGLLSDRVGRRPLFLVGMAVLAVASVPYFLLVSTGNVWLFILGGLVVQACRSAVYGPQSAYFAEQFPTHLRYSGASLAYQLASILGGVAPAICGLLVLWTGSLLSVAAYVVAMALVSLACSWAMSETLRRDLVDVPDDPGRVDARQGA</sequence>
<feature type="transmembrane region" description="Helical" evidence="7">
    <location>
        <begin position="186"/>
        <end position="207"/>
    </location>
</feature>
<feature type="transmembrane region" description="Helical" evidence="7">
    <location>
        <begin position="153"/>
        <end position="174"/>
    </location>
</feature>
<feature type="transmembrane region" description="Helical" evidence="7">
    <location>
        <begin position="239"/>
        <end position="262"/>
    </location>
</feature>
<gene>
    <name evidence="9" type="ORF">ACFPBZ_22785</name>
</gene>
<keyword evidence="10" id="KW-1185">Reference proteome</keyword>
<keyword evidence="5 7" id="KW-1133">Transmembrane helix</keyword>
<dbReference type="PANTHER" id="PTHR43045">
    <property type="entry name" value="SHIKIMATE TRANSPORTER"/>
    <property type="match status" value="1"/>
</dbReference>
<feature type="transmembrane region" description="Helical" evidence="7">
    <location>
        <begin position="274"/>
        <end position="294"/>
    </location>
</feature>
<comment type="caution">
    <text evidence="9">The sequence shown here is derived from an EMBL/GenBank/DDBJ whole genome shotgun (WGS) entry which is preliminary data.</text>
</comment>
<feature type="domain" description="Major facilitator superfamily (MFS) profile" evidence="8">
    <location>
        <begin position="13"/>
        <end position="422"/>
    </location>
</feature>
<evidence type="ECO:0000313" key="9">
    <source>
        <dbReference type="EMBL" id="MFC5065063.1"/>
    </source>
</evidence>
<keyword evidence="2" id="KW-0813">Transport</keyword>
<dbReference type="InterPro" id="IPR005829">
    <property type="entry name" value="Sugar_transporter_CS"/>
</dbReference>
<dbReference type="Gene3D" id="1.20.1250.20">
    <property type="entry name" value="MFS general substrate transporter like domains"/>
    <property type="match status" value="2"/>
</dbReference>
<dbReference type="PROSITE" id="PS00216">
    <property type="entry name" value="SUGAR_TRANSPORT_1"/>
    <property type="match status" value="1"/>
</dbReference>
<evidence type="ECO:0000313" key="10">
    <source>
        <dbReference type="Proteomes" id="UP001595947"/>
    </source>
</evidence>
<organism evidence="9 10">
    <name type="scientific">Actinomycetospora atypica</name>
    <dbReference type="NCBI Taxonomy" id="1290095"/>
    <lineage>
        <taxon>Bacteria</taxon>
        <taxon>Bacillati</taxon>
        <taxon>Actinomycetota</taxon>
        <taxon>Actinomycetes</taxon>
        <taxon>Pseudonocardiales</taxon>
        <taxon>Pseudonocardiaceae</taxon>
        <taxon>Actinomycetospora</taxon>
    </lineage>
</organism>
<dbReference type="InterPro" id="IPR036259">
    <property type="entry name" value="MFS_trans_sf"/>
</dbReference>
<keyword evidence="3" id="KW-1003">Cell membrane</keyword>
<dbReference type="SUPFAM" id="SSF103473">
    <property type="entry name" value="MFS general substrate transporter"/>
    <property type="match status" value="1"/>
</dbReference>
<evidence type="ECO:0000256" key="5">
    <source>
        <dbReference type="ARBA" id="ARBA00022989"/>
    </source>
</evidence>
<reference evidence="10" key="1">
    <citation type="journal article" date="2019" name="Int. J. Syst. Evol. Microbiol.">
        <title>The Global Catalogue of Microorganisms (GCM) 10K type strain sequencing project: providing services to taxonomists for standard genome sequencing and annotation.</title>
        <authorList>
            <consortium name="The Broad Institute Genomics Platform"/>
            <consortium name="The Broad Institute Genome Sequencing Center for Infectious Disease"/>
            <person name="Wu L."/>
            <person name="Ma J."/>
        </authorList>
    </citation>
    <scope>NUCLEOTIDE SEQUENCE [LARGE SCALE GENOMIC DNA]</scope>
    <source>
        <strain evidence="10">CGMCC 4.7093</strain>
    </source>
</reference>
<dbReference type="Pfam" id="PF07690">
    <property type="entry name" value="MFS_1"/>
    <property type="match status" value="1"/>
</dbReference>
<evidence type="ECO:0000256" key="6">
    <source>
        <dbReference type="ARBA" id="ARBA00023136"/>
    </source>
</evidence>
<dbReference type="EMBL" id="JBHSIV010000030">
    <property type="protein sequence ID" value="MFC5065063.1"/>
    <property type="molecule type" value="Genomic_DNA"/>
</dbReference>
<keyword evidence="4 7" id="KW-0812">Transmembrane</keyword>
<feature type="transmembrane region" description="Helical" evidence="7">
    <location>
        <begin position="370"/>
        <end position="393"/>
    </location>
</feature>
<dbReference type="Proteomes" id="UP001595947">
    <property type="component" value="Unassembled WGS sequence"/>
</dbReference>
<evidence type="ECO:0000256" key="7">
    <source>
        <dbReference type="SAM" id="Phobius"/>
    </source>
</evidence>
<name>A0ABV9YQR3_9PSEU</name>
<dbReference type="PROSITE" id="PS50850">
    <property type="entry name" value="MFS"/>
    <property type="match status" value="1"/>
</dbReference>
<evidence type="ECO:0000256" key="3">
    <source>
        <dbReference type="ARBA" id="ARBA00022475"/>
    </source>
</evidence>
<feature type="transmembrane region" description="Helical" evidence="7">
    <location>
        <begin position="87"/>
        <end position="110"/>
    </location>
</feature>
<feature type="transmembrane region" description="Helical" evidence="7">
    <location>
        <begin position="51"/>
        <end position="75"/>
    </location>
</feature>